<evidence type="ECO:0000256" key="1">
    <source>
        <dbReference type="ARBA" id="ARBA00023002"/>
    </source>
</evidence>
<dbReference type="EMBL" id="LAZR01035832">
    <property type="protein sequence ID" value="KKL26460.1"/>
    <property type="molecule type" value="Genomic_DNA"/>
</dbReference>
<evidence type="ECO:0000256" key="2">
    <source>
        <dbReference type="ARBA" id="ARBA00023027"/>
    </source>
</evidence>
<dbReference type="PANTHER" id="PTHR10996:SF178">
    <property type="entry name" value="2-HYDROXYACID DEHYDROGENASE YGL185C-RELATED"/>
    <property type="match status" value="1"/>
</dbReference>
<dbReference type="InterPro" id="IPR050223">
    <property type="entry name" value="D-isomer_2-hydroxyacid_DH"/>
</dbReference>
<accession>A0A0F9BX04</accession>
<dbReference type="Pfam" id="PF02826">
    <property type="entry name" value="2-Hacid_dh_C"/>
    <property type="match status" value="1"/>
</dbReference>
<dbReference type="InterPro" id="IPR036291">
    <property type="entry name" value="NAD(P)-bd_dom_sf"/>
</dbReference>
<dbReference type="AlphaFoldDB" id="A0A0F9BX04"/>
<dbReference type="GO" id="GO:0030267">
    <property type="term" value="F:glyoxylate reductase (NADPH) activity"/>
    <property type="evidence" value="ECO:0007669"/>
    <property type="project" value="TreeGrafter"/>
</dbReference>
<sequence length="122" mass="12522">AQADEGIYVVATAGGEGTRALVDAPVLRALGPQGSLINIARGSVIDEPALIAALRDKELGSAGLDVFVNEPNVDPGFAALDNVVLHPHHASGTVETRDAMAQLVVDNLAAHFAGRPLLTPVN</sequence>
<dbReference type="GO" id="GO:0051287">
    <property type="term" value="F:NAD binding"/>
    <property type="evidence" value="ECO:0007669"/>
    <property type="project" value="InterPro"/>
</dbReference>
<protein>
    <recommendedName>
        <fullName evidence="3">D-isomer specific 2-hydroxyacid dehydrogenase NAD-binding domain-containing protein</fullName>
    </recommendedName>
</protein>
<gene>
    <name evidence="4" type="ORF">LCGC14_2395090</name>
</gene>
<evidence type="ECO:0000313" key="4">
    <source>
        <dbReference type="EMBL" id="KKL26460.1"/>
    </source>
</evidence>
<dbReference type="GO" id="GO:0005829">
    <property type="term" value="C:cytosol"/>
    <property type="evidence" value="ECO:0007669"/>
    <property type="project" value="TreeGrafter"/>
</dbReference>
<keyword evidence="1" id="KW-0560">Oxidoreductase</keyword>
<feature type="domain" description="D-isomer specific 2-hydroxyacid dehydrogenase NAD-binding" evidence="3">
    <location>
        <begin position="9"/>
        <end position="90"/>
    </location>
</feature>
<dbReference type="Gene3D" id="3.40.50.720">
    <property type="entry name" value="NAD(P)-binding Rossmann-like Domain"/>
    <property type="match status" value="1"/>
</dbReference>
<dbReference type="SUPFAM" id="SSF51735">
    <property type="entry name" value="NAD(P)-binding Rossmann-fold domains"/>
    <property type="match status" value="1"/>
</dbReference>
<keyword evidence="2" id="KW-0520">NAD</keyword>
<proteinExistence type="predicted"/>
<evidence type="ECO:0000259" key="3">
    <source>
        <dbReference type="Pfam" id="PF02826"/>
    </source>
</evidence>
<feature type="non-terminal residue" evidence="4">
    <location>
        <position position="1"/>
    </location>
</feature>
<name>A0A0F9BX04_9ZZZZ</name>
<dbReference type="InterPro" id="IPR006140">
    <property type="entry name" value="D-isomer_DH_NAD-bd"/>
</dbReference>
<dbReference type="PANTHER" id="PTHR10996">
    <property type="entry name" value="2-HYDROXYACID DEHYDROGENASE-RELATED"/>
    <property type="match status" value="1"/>
</dbReference>
<reference evidence="4" key="1">
    <citation type="journal article" date="2015" name="Nature">
        <title>Complex archaea that bridge the gap between prokaryotes and eukaryotes.</title>
        <authorList>
            <person name="Spang A."/>
            <person name="Saw J.H."/>
            <person name="Jorgensen S.L."/>
            <person name="Zaremba-Niedzwiedzka K."/>
            <person name="Martijn J."/>
            <person name="Lind A.E."/>
            <person name="van Eijk R."/>
            <person name="Schleper C."/>
            <person name="Guy L."/>
            <person name="Ettema T.J."/>
        </authorList>
    </citation>
    <scope>NUCLEOTIDE SEQUENCE</scope>
</reference>
<organism evidence="4">
    <name type="scientific">marine sediment metagenome</name>
    <dbReference type="NCBI Taxonomy" id="412755"/>
    <lineage>
        <taxon>unclassified sequences</taxon>
        <taxon>metagenomes</taxon>
        <taxon>ecological metagenomes</taxon>
    </lineage>
</organism>
<dbReference type="GO" id="GO:0016618">
    <property type="term" value="F:hydroxypyruvate reductase [NAD(P)H] activity"/>
    <property type="evidence" value="ECO:0007669"/>
    <property type="project" value="TreeGrafter"/>
</dbReference>
<comment type="caution">
    <text evidence="4">The sequence shown here is derived from an EMBL/GenBank/DDBJ whole genome shotgun (WGS) entry which is preliminary data.</text>
</comment>